<name>A0A2R6NSG5_9APHY</name>
<evidence type="ECO:0000259" key="5">
    <source>
        <dbReference type="PROSITE" id="PS50865"/>
    </source>
</evidence>
<dbReference type="SUPFAM" id="SSF144232">
    <property type="entry name" value="HIT/MYND zinc finger-like"/>
    <property type="match status" value="1"/>
</dbReference>
<dbReference type="STRING" id="98765.A0A2R6NSG5"/>
<comment type="caution">
    <text evidence="6">The sequence shown here is derived from an EMBL/GenBank/DDBJ whole genome shotgun (WGS) entry which is preliminary data.</text>
</comment>
<keyword evidence="2 4" id="KW-0863">Zinc-finger</keyword>
<dbReference type="PROSITE" id="PS50865">
    <property type="entry name" value="ZF_MYND_2"/>
    <property type="match status" value="1"/>
</dbReference>
<keyword evidence="7" id="KW-1185">Reference proteome</keyword>
<sequence length="390" mass="44971">MDSDSESEVRTCHLPSCRKPGSKRRCSGCHEAFYCDAQCQKADWPAHKVNDCLATTAHRLARAVYKDLLPLDQPTLNDYGFTKALTTDDKQKLFGLYVGLIMYNRVKPQTLHEWRLNGTLVRNIKDVYEAIPEQHRGGYYPWFLQNQYVLDSSLKPPSAEDYVNSMILRAWKFIGGSETDTVDQITTKLKTWPRNRARCHWLYATLLSQAHPAPEEDVWIPFGFCVCDEFSEMALGVLYEELIRRCTFEEFYTAFENSKLADLMDANGFKRRRLSFPDLESVLSTSPHMNLSVWDLKQLVYSEERGPGRVPSVFVDYGFGNCKDEGERGDLKRVYKEYFEAGRARAEPLKLHEACIAGKLFEHVSGVVRLKKDVKKYTRLMKNVYPLPDI</sequence>
<proteinExistence type="predicted"/>
<dbReference type="Gene3D" id="6.10.140.2220">
    <property type="match status" value="1"/>
</dbReference>
<reference evidence="6 7" key="1">
    <citation type="submission" date="2018-02" db="EMBL/GenBank/DDBJ databases">
        <title>Genome sequence of the basidiomycete white-rot fungus Phlebia centrifuga.</title>
        <authorList>
            <person name="Granchi Z."/>
            <person name="Peng M."/>
            <person name="de Vries R.P."/>
            <person name="Hilden K."/>
            <person name="Makela M.R."/>
            <person name="Grigoriev I."/>
            <person name="Riley R."/>
        </authorList>
    </citation>
    <scope>NUCLEOTIDE SEQUENCE [LARGE SCALE GENOMIC DNA]</scope>
    <source>
        <strain evidence="6 7">FBCC195</strain>
    </source>
</reference>
<evidence type="ECO:0000256" key="2">
    <source>
        <dbReference type="ARBA" id="ARBA00022771"/>
    </source>
</evidence>
<dbReference type="OrthoDB" id="4851849at2759"/>
<dbReference type="EMBL" id="MLYV02000898">
    <property type="protein sequence ID" value="PSR75445.1"/>
    <property type="molecule type" value="Genomic_DNA"/>
</dbReference>
<evidence type="ECO:0000313" key="6">
    <source>
        <dbReference type="EMBL" id="PSR75445.1"/>
    </source>
</evidence>
<dbReference type="InterPro" id="IPR002893">
    <property type="entry name" value="Znf_MYND"/>
</dbReference>
<organism evidence="6 7">
    <name type="scientific">Hermanssonia centrifuga</name>
    <dbReference type="NCBI Taxonomy" id="98765"/>
    <lineage>
        <taxon>Eukaryota</taxon>
        <taxon>Fungi</taxon>
        <taxon>Dikarya</taxon>
        <taxon>Basidiomycota</taxon>
        <taxon>Agaricomycotina</taxon>
        <taxon>Agaricomycetes</taxon>
        <taxon>Polyporales</taxon>
        <taxon>Meruliaceae</taxon>
        <taxon>Hermanssonia</taxon>
    </lineage>
</organism>
<protein>
    <recommendedName>
        <fullName evidence="5">MYND-type domain-containing protein</fullName>
    </recommendedName>
</protein>
<feature type="domain" description="MYND-type" evidence="5">
    <location>
        <begin position="14"/>
        <end position="51"/>
    </location>
</feature>
<dbReference type="Pfam" id="PF01753">
    <property type="entry name" value="zf-MYND"/>
    <property type="match status" value="1"/>
</dbReference>
<evidence type="ECO:0000313" key="7">
    <source>
        <dbReference type="Proteomes" id="UP000186601"/>
    </source>
</evidence>
<dbReference type="GO" id="GO:0008270">
    <property type="term" value="F:zinc ion binding"/>
    <property type="evidence" value="ECO:0007669"/>
    <property type="project" value="UniProtKB-KW"/>
</dbReference>
<dbReference type="AlphaFoldDB" id="A0A2R6NSG5"/>
<keyword evidence="3" id="KW-0862">Zinc</keyword>
<accession>A0A2R6NSG5</accession>
<dbReference type="Proteomes" id="UP000186601">
    <property type="component" value="Unassembled WGS sequence"/>
</dbReference>
<evidence type="ECO:0000256" key="4">
    <source>
        <dbReference type="PROSITE-ProRule" id="PRU00134"/>
    </source>
</evidence>
<keyword evidence="1" id="KW-0479">Metal-binding</keyword>
<evidence type="ECO:0000256" key="1">
    <source>
        <dbReference type="ARBA" id="ARBA00022723"/>
    </source>
</evidence>
<evidence type="ECO:0000256" key="3">
    <source>
        <dbReference type="ARBA" id="ARBA00022833"/>
    </source>
</evidence>
<gene>
    <name evidence="6" type="ORF">PHLCEN_2v9120</name>
</gene>